<sequence length="414" mass="46298">MLEIAKIVELAKEHATPMYLFDLDELQSRVQAMKEILGEDIRLCYAMKANPFLVDSMKQAVHKFEVCSPGEFAICEREQVAMADIVLSGVNKEKADILHVMKDCGGVGVYTIESRTQLELLQACAKETNLTIRALIRVTSGNQFGVDESELEDIIANRTQYPNIDFYGIQCYTGTQKKKMKQIEEELTHLDGLCDSLKEKYGWMAKEFEYGPGLLVSYFGEEALNDGFDELKEFAALLAPIRGKYEITLEMGRFIAASCGVFVSSVVDLKTNKEQNYCIIDGGINHINYYGQTMAMKIPAYTYVKADGSITAGFDMAARRKLAQAGATEKWTICGSLCTVGDVIVKNLPVVKPEIGDLILFYNIGAYSVTEGIYLFLSRRMPKIVAYSKKEKAVVYRDVMASDTINSRMSLVRK</sequence>
<dbReference type="Gene3D" id="3.20.20.10">
    <property type="entry name" value="Alanine racemase"/>
    <property type="match status" value="1"/>
</dbReference>
<evidence type="ECO:0000256" key="1">
    <source>
        <dbReference type="ARBA" id="ARBA00001933"/>
    </source>
</evidence>
<name>A0ABV1H5T0_9FIRM</name>
<dbReference type="SUPFAM" id="SSF50621">
    <property type="entry name" value="Alanine racemase C-terminal domain-like"/>
    <property type="match status" value="1"/>
</dbReference>
<dbReference type="Pfam" id="PF02784">
    <property type="entry name" value="Orn_Arg_deC_N"/>
    <property type="match status" value="1"/>
</dbReference>
<dbReference type="InterPro" id="IPR022644">
    <property type="entry name" value="De-COase2_N"/>
</dbReference>
<dbReference type="Gene3D" id="2.40.37.10">
    <property type="entry name" value="Lyase, Ornithine Decarboxylase, Chain A, domain 1"/>
    <property type="match status" value="1"/>
</dbReference>
<evidence type="ECO:0000259" key="3">
    <source>
        <dbReference type="Pfam" id="PF02784"/>
    </source>
</evidence>
<evidence type="ECO:0000256" key="2">
    <source>
        <dbReference type="ARBA" id="ARBA00022898"/>
    </source>
</evidence>
<evidence type="ECO:0000313" key="5">
    <source>
        <dbReference type="Proteomes" id="UP001546774"/>
    </source>
</evidence>
<dbReference type="SUPFAM" id="SSF51419">
    <property type="entry name" value="PLP-binding barrel"/>
    <property type="match status" value="1"/>
</dbReference>
<dbReference type="PANTHER" id="PTHR43727:SF2">
    <property type="entry name" value="GROUP IV DECARBOXYLASE"/>
    <property type="match status" value="1"/>
</dbReference>
<dbReference type="InterPro" id="IPR029066">
    <property type="entry name" value="PLP-binding_barrel"/>
</dbReference>
<keyword evidence="4" id="KW-0413">Isomerase</keyword>
<dbReference type="EMBL" id="JBBMFS010000006">
    <property type="protein sequence ID" value="MEQ2555059.1"/>
    <property type="molecule type" value="Genomic_DNA"/>
</dbReference>
<feature type="domain" description="Orn/DAP/Arg decarboxylase 2 N-terminal" evidence="3">
    <location>
        <begin position="24"/>
        <end position="257"/>
    </location>
</feature>
<proteinExistence type="predicted"/>
<evidence type="ECO:0000313" key="4">
    <source>
        <dbReference type="EMBL" id="MEQ2555059.1"/>
    </source>
</evidence>
<organism evidence="4 5">
    <name type="scientific">Lachnospira intestinalis</name>
    <dbReference type="NCBI Taxonomy" id="3133158"/>
    <lineage>
        <taxon>Bacteria</taxon>
        <taxon>Bacillati</taxon>
        <taxon>Bacillota</taxon>
        <taxon>Clostridia</taxon>
        <taxon>Lachnospirales</taxon>
        <taxon>Lachnospiraceae</taxon>
        <taxon>Lachnospira</taxon>
    </lineage>
</organism>
<dbReference type="GO" id="GO:0008784">
    <property type="term" value="F:alanine racemase activity"/>
    <property type="evidence" value="ECO:0007669"/>
    <property type="project" value="UniProtKB-EC"/>
</dbReference>
<accession>A0ABV1H5T0</accession>
<gene>
    <name evidence="4" type="ORF">WMO37_08590</name>
</gene>
<dbReference type="EC" id="5.1.1.1" evidence="4"/>
<dbReference type="Proteomes" id="UP001546774">
    <property type="component" value="Unassembled WGS sequence"/>
</dbReference>
<comment type="caution">
    <text evidence="4">The sequence shown here is derived from an EMBL/GenBank/DDBJ whole genome shotgun (WGS) entry which is preliminary data.</text>
</comment>
<dbReference type="InterPro" id="IPR009006">
    <property type="entry name" value="Ala_racemase/Decarboxylase_C"/>
</dbReference>
<comment type="cofactor">
    <cofactor evidence="1">
        <name>pyridoxal 5'-phosphate</name>
        <dbReference type="ChEBI" id="CHEBI:597326"/>
    </cofactor>
</comment>
<protein>
    <submittedName>
        <fullName evidence="4">Alanine racemase</fullName>
        <ecNumber evidence="4">5.1.1.1</ecNumber>
    </submittedName>
</protein>
<reference evidence="4" key="1">
    <citation type="submission" date="2024-03" db="EMBL/GenBank/DDBJ databases">
        <title>Human intestinal bacterial collection.</title>
        <authorList>
            <person name="Pauvert C."/>
            <person name="Hitch T.C.A."/>
            <person name="Clavel T."/>
        </authorList>
    </citation>
    <scope>NUCLEOTIDE SEQUENCE [LARGE SCALE GENOMIC DNA]</scope>
    <source>
        <strain evidence="4">CLA-AA-H89B</strain>
    </source>
</reference>
<dbReference type="PANTHER" id="PTHR43727">
    <property type="entry name" value="DIAMINOPIMELATE DECARBOXYLASE"/>
    <property type="match status" value="1"/>
</dbReference>
<keyword evidence="2" id="KW-0663">Pyridoxal phosphate</keyword>
<keyword evidence="5" id="KW-1185">Reference proteome</keyword>